<accession>A0A6G1IYW9</accession>
<keyword evidence="3" id="KW-1185">Reference proteome</keyword>
<dbReference type="OrthoDB" id="5423564at2759"/>
<organism evidence="2 3">
    <name type="scientific">Lentithecium fluviatile CBS 122367</name>
    <dbReference type="NCBI Taxonomy" id="1168545"/>
    <lineage>
        <taxon>Eukaryota</taxon>
        <taxon>Fungi</taxon>
        <taxon>Dikarya</taxon>
        <taxon>Ascomycota</taxon>
        <taxon>Pezizomycotina</taxon>
        <taxon>Dothideomycetes</taxon>
        <taxon>Pleosporomycetidae</taxon>
        <taxon>Pleosporales</taxon>
        <taxon>Massarineae</taxon>
        <taxon>Lentitheciaceae</taxon>
        <taxon>Lentithecium</taxon>
    </lineage>
</organism>
<evidence type="ECO:0000313" key="3">
    <source>
        <dbReference type="Proteomes" id="UP000799291"/>
    </source>
</evidence>
<dbReference type="EMBL" id="MU005585">
    <property type="protein sequence ID" value="KAF2683163.1"/>
    <property type="molecule type" value="Genomic_DNA"/>
</dbReference>
<reference evidence="2" key="1">
    <citation type="journal article" date="2020" name="Stud. Mycol.">
        <title>101 Dothideomycetes genomes: a test case for predicting lifestyles and emergence of pathogens.</title>
        <authorList>
            <person name="Haridas S."/>
            <person name="Albert R."/>
            <person name="Binder M."/>
            <person name="Bloem J."/>
            <person name="Labutti K."/>
            <person name="Salamov A."/>
            <person name="Andreopoulos B."/>
            <person name="Baker S."/>
            <person name="Barry K."/>
            <person name="Bills G."/>
            <person name="Bluhm B."/>
            <person name="Cannon C."/>
            <person name="Castanera R."/>
            <person name="Culley D."/>
            <person name="Daum C."/>
            <person name="Ezra D."/>
            <person name="Gonzalez J."/>
            <person name="Henrissat B."/>
            <person name="Kuo A."/>
            <person name="Liang C."/>
            <person name="Lipzen A."/>
            <person name="Lutzoni F."/>
            <person name="Magnuson J."/>
            <person name="Mondo S."/>
            <person name="Nolan M."/>
            <person name="Ohm R."/>
            <person name="Pangilinan J."/>
            <person name="Park H.-J."/>
            <person name="Ramirez L."/>
            <person name="Alfaro M."/>
            <person name="Sun H."/>
            <person name="Tritt A."/>
            <person name="Yoshinaga Y."/>
            <person name="Zwiers L.-H."/>
            <person name="Turgeon B."/>
            <person name="Goodwin S."/>
            <person name="Spatafora J."/>
            <person name="Crous P."/>
            <person name="Grigoriev I."/>
        </authorList>
    </citation>
    <scope>NUCLEOTIDE SEQUENCE</scope>
    <source>
        <strain evidence="2">CBS 122367</strain>
    </source>
</reference>
<name>A0A6G1IYW9_9PLEO</name>
<dbReference type="AlphaFoldDB" id="A0A6G1IYW9"/>
<feature type="region of interest" description="Disordered" evidence="1">
    <location>
        <begin position="243"/>
        <end position="283"/>
    </location>
</feature>
<dbReference type="Proteomes" id="UP000799291">
    <property type="component" value="Unassembled WGS sequence"/>
</dbReference>
<sequence length="443" mass="52134">MTVDSIFFCECDLCCPPPLSLICLDDDFPYLHHAEDPAYRDLRSASRAKQRQRKHVKRYDGFRTVTPIDCPSHPEQRAHYLPTCRESRCPTHNTLDACPLRALPADLSIAPTRKFTKREAWKEARRFCRRTRRNPHKVKRAVPTWKWARRRREQAEMTDAAKKGWEEDVDLNWFLHYLDEDHYYFLEWERDCWEGQTWIYKDGVETEAMLSWVEWTVSGETFSAWCQRRINEMRAVKEARLRAELAPEDPSQSTSILAIPDPNEDEGYHSSTSTSSTKPHTTLPTDPFDIHGHKLLHDVLQIPAQVRKHQPWVRHCVVPDDYHWFGEYVWYWHRNETGCWIVLDWPCGENNSLCFCEKWEGEEWMGWDPEKGRKCWLAELVKGDGWDGLWDEDDGRVVLEGGEGSVDEEVEVEQEEDEWDFISIMSASSTWTEVDAPSDVEIL</sequence>
<protein>
    <submittedName>
        <fullName evidence="2">Uncharacterized protein</fullName>
    </submittedName>
</protein>
<gene>
    <name evidence="2" type="ORF">K458DRAFT_419367</name>
</gene>
<feature type="compositionally biased region" description="Low complexity" evidence="1">
    <location>
        <begin position="269"/>
        <end position="283"/>
    </location>
</feature>
<evidence type="ECO:0000313" key="2">
    <source>
        <dbReference type="EMBL" id="KAF2683163.1"/>
    </source>
</evidence>
<evidence type="ECO:0000256" key="1">
    <source>
        <dbReference type="SAM" id="MobiDB-lite"/>
    </source>
</evidence>
<proteinExistence type="predicted"/>